<dbReference type="Pfam" id="PF00004">
    <property type="entry name" value="AAA"/>
    <property type="match status" value="1"/>
</dbReference>
<dbReference type="SUPFAM" id="SSF48019">
    <property type="entry name" value="post-AAA+ oligomerization domain-like"/>
    <property type="match status" value="1"/>
</dbReference>
<dbReference type="Pfam" id="PF00071">
    <property type="entry name" value="Ras"/>
    <property type="match status" value="1"/>
</dbReference>
<name>A0A182V2C6_ANOME</name>
<dbReference type="EnsemblMetazoa" id="AMEM007700-RA">
    <property type="protein sequence ID" value="AMEM007700-PA"/>
    <property type="gene ID" value="AMEM007700"/>
</dbReference>
<keyword evidence="8" id="KW-0547">Nucleotide-binding</keyword>
<dbReference type="GO" id="GO:0006261">
    <property type="term" value="P:DNA-templated DNA replication"/>
    <property type="evidence" value="ECO:0007669"/>
    <property type="project" value="TreeGrafter"/>
</dbReference>
<dbReference type="SMART" id="SM00175">
    <property type="entry name" value="RAB"/>
    <property type="match status" value="1"/>
</dbReference>
<evidence type="ECO:0000256" key="14">
    <source>
        <dbReference type="ARBA" id="ARBA00023289"/>
    </source>
</evidence>
<dbReference type="Gene3D" id="3.40.50.300">
    <property type="entry name" value="P-loop containing nucleotide triphosphate hydrolases"/>
    <property type="match status" value="2"/>
</dbReference>
<dbReference type="PROSITE" id="PS51421">
    <property type="entry name" value="RAS"/>
    <property type="match status" value="1"/>
</dbReference>
<evidence type="ECO:0000256" key="4">
    <source>
        <dbReference type="ARBA" id="ARBA00010142"/>
    </source>
</evidence>
<evidence type="ECO:0000259" key="16">
    <source>
        <dbReference type="SMART" id="SM00382"/>
    </source>
</evidence>
<keyword evidence="14" id="KW-0636">Prenylation</keyword>
<dbReference type="Gene3D" id="1.20.272.10">
    <property type="match status" value="1"/>
</dbReference>
<reference evidence="17" key="1">
    <citation type="submission" date="2020-05" db="UniProtKB">
        <authorList>
            <consortium name="EnsemblMetazoa"/>
        </authorList>
    </citation>
    <scope>IDENTIFICATION</scope>
    <source>
        <strain evidence="17">MAF</strain>
    </source>
</reference>
<dbReference type="Proteomes" id="UP000075903">
    <property type="component" value="Unassembled WGS sequence"/>
</dbReference>
<organism evidence="17 18">
    <name type="scientific">Anopheles merus</name>
    <name type="common">Mosquito</name>
    <dbReference type="NCBI Taxonomy" id="30066"/>
    <lineage>
        <taxon>Eukaryota</taxon>
        <taxon>Metazoa</taxon>
        <taxon>Ecdysozoa</taxon>
        <taxon>Arthropoda</taxon>
        <taxon>Hexapoda</taxon>
        <taxon>Insecta</taxon>
        <taxon>Pterygota</taxon>
        <taxon>Neoptera</taxon>
        <taxon>Endopterygota</taxon>
        <taxon>Diptera</taxon>
        <taxon>Nematocera</taxon>
        <taxon>Culicoidea</taxon>
        <taxon>Culicidae</taxon>
        <taxon>Anophelinae</taxon>
        <taxon>Anopheles</taxon>
    </lineage>
</organism>
<dbReference type="VEuPathDB" id="VectorBase:AMEM21_013126"/>
<dbReference type="CDD" id="cd18140">
    <property type="entry name" value="HLD_clamp_RFC"/>
    <property type="match status" value="1"/>
</dbReference>
<dbReference type="Pfam" id="PF21960">
    <property type="entry name" value="RCF1-5-like_lid"/>
    <property type="match status" value="1"/>
</dbReference>
<dbReference type="VEuPathDB" id="VectorBase:AMEM007700"/>
<dbReference type="GO" id="GO:0005525">
    <property type="term" value="F:GTP binding"/>
    <property type="evidence" value="ECO:0007669"/>
    <property type="project" value="UniProtKB-KW"/>
</dbReference>
<evidence type="ECO:0000256" key="2">
    <source>
        <dbReference type="ARBA" id="ARBA00004342"/>
    </source>
</evidence>
<evidence type="ECO:0000256" key="9">
    <source>
        <dbReference type="ARBA" id="ARBA00022840"/>
    </source>
</evidence>
<evidence type="ECO:0000256" key="15">
    <source>
        <dbReference type="SAM" id="MobiDB-lite"/>
    </source>
</evidence>
<keyword evidence="10" id="KW-0342">GTP-binding</keyword>
<dbReference type="SMART" id="SM00173">
    <property type="entry name" value="RAS"/>
    <property type="match status" value="1"/>
</dbReference>
<dbReference type="PROSITE" id="PS51420">
    <property type="entry name" value="RHO"/>
    <property type="match status" value="1"/>
</dbReference>
<dbReference type="InterPro" id="IPR005225">
    <property type="entry name" value="Small_GTP-bd"/>
</dbReference>
<evidence type="ECO:0000313" key="17">
    <source>
        <dbReference type="EnsemblMetazoa" id="AMEM007700-PA"/>
    </source>
</evidence>
<dbReference type="NCBIfam" id="TIGR00231">
    <property type="entry name" value="small_GTP"/>
    <property type="match status" value="1"/>
</dbReference>
<feature type="region of interest" description="Disordered" evidence="15">
    <location>
        <begin position="189"/>
        <end position="216"/>
    </location>
</feature>
<dbReference type="FunFam" id="1.10.8.60:FF:000032">
    <property type="entry name" value="Replication factor C subunit 4"/>
    <property type="match status" value="1"/>
</dbReference>
<dbReference type="InterPro" id="IPR001806">
    <property type="entry name" value="Small_GTPase"/>
</dbReference>
<dbReference type="STRING" id="30066.A0A182V2C6"/>
<dbReference type="SMART" id="SM00174">
    <property type="entry name" value="RHO"/>
    <property type="match status" value="1"/>
</dbReference>
<sequence>MTITGTSNGGGGGGGGGMRPLKVTTVGDGMVGKTCMLITYTQNEFPSEYVPTVFDNHACNIVVDGADYALTLWDTAGQEDYERLRPLSYPNTDCFLICYSISNRTSFDNVLSKWYPEIRHFAPSVPIVLVGTKSDLRVPGSEKFVTTAEGKKLKHKIKAYALVECSAKRKLNLAEVFDEAMQAFLKTGRTTGESSAAGPGGDSGTTTATKRPKHSVPWVEKYRPKSVDDVVEQAEVVAVLRESLSTTDLPNLLLYGPPGTGKTSTILAAARQLFGDMFKERILELNASDDRGIAVIRNKVKTFAQLTASGTRTDGKPCPPFKIVILDEADAMTHAAQAALRRTMEKETKTTRFCLVCNYVSRIIEPITSRCTKFRFKPLGEEKIIERLRYICDQEGVTVDDGVYKDIVDISGGDLRRAITTLQSCHRLKGAQARIERQDILEMSGVVPERYLEEFISVCKSSNYSKLEEYVQNLSYDAYSVGQLFEQLTEYIVYNDGLTEKQKAVICDKLGVSRSIFCP</sequence>
<keyword evidence="9" id="KW-0067">ATP-binding</keyword>
<dbReference type="InterPro" id="IPR047854">
    <property type="entry name" value="RFC_lid"/>
</dbReference>
<dbReference type="Pfam" id="PF08542">
    <property type="entry name" value="Rep_fac_C"/>
    <property type="match status" value="1"/>
</dbReference>
<evidence type="ECO:0000256" key="7">
    <source>
        <dbReference type="ARBA" id="ARBA00022705"/>
    </source>
</evidence>
<keyword evidence="6" id="KW-0488">Methylation</keyword>
<dbReference type="GO" id="GO:0003677">
    <property type="term" value="F:DNA binding"/>
    <property type="evidence" value="ECO:0007669"/>
    <property type="project" value="InterPro"/>
</dbReference>
<dbReference type="PANTHER" id="PTHR11669:SF20">
    <property type="entry name" value="REPLICATION FACTOR C SUBUNIT 4"/>
    <property type="match status" value="1"/>
</dbReference>
<dbReference type="FunFam" id="3.40.50.300:FF:000237">
    <property type="entry name" value="replication factor C subunit 4"/>
    <property type="match status" value="1"/>
</dbReference>
<dbReference type="GO" id="GO:0005634">
    <property type="term" value="C:nucleus"/>
    <property type="evidence" value="ECO:0007669"/>
    <property type="project" value="UniProtKB-SubCell"/>
</dbReference>
<evidence type="ECO:0000256" key="13">
    <source>
        <dbReference type="ARBA" id="ARBA00023288"/>
    </source>
</evidence>
<dbReference type="InterPro" id="IPR003593">
    <property type="entry name" value="AAA+_ATPase"/>
</dbReference>
<keyword evidence="7" id="KW-0235">DNA replication</keyword>
<evidence type="ECO:0000256" key="1">
    <source>
        <dbReference type="ARBA" id="ARBA00004123"/>
    </source>
</evidence>
<dbReference type="VEuPathDB" id="VectorBase:AMEM21_003443"/>
<dbReference type="SMART" id="SM00382">
    <property type="entry name" value="AAA"/>
    <property type="match status" value="1"/>
</dbReference>
<dbReference type="InterPro" id="IPR003959">
    <property type="entry name" value="ATPase_AAA_core"/>
</dbReference>
<dbReference type="InterPro" id="IPR027417">
    <property type="entry name" value="P-loop_NTPase"/>
</dbReference>
<dbReference type="SMART" id="SM00176">
    <property type="entry name" value="RAN"/>
    <property type="match status" value="1"/>
</dbReference>
<evidence type="ECO:0000256" key="5">
    <source>
        <dbReference type="ARBA" id="ARBA00022475"/>
    </source>
</evidence>
<dbReference type="GO" id="GO:0006281">
    <property type="term" value="P:DNA repair"/>
    <property type="evidence" value="ECO:0007669"/>
    <property type="project" value="TreeGrafter"/>
</dbReference>
<dbReference type="PANTHER" id="PTHR11669">
    <property type="entry name" value="REPLICATION FACTOR C / DNA POLYMERASE III GAMMA-TAU SUBUNIT"/>
    <property type="match status" value="1"/>
</dbReference>
<evidence type="ECO:0000256" key="10">
    <source>
        <dbReference type="ARBA" id="ARBA00023134"/>
    </source>
</evidence>
<keyword evidence="5" id="KW-1003">Cell membrane</keyword>
<evidence type="ECO:0000313" key="18">
    <source>
        <dbReference type="Proteomes" id="UP000075903"/>
    </source>
</evidence>
<dbReference type="SUPFAM" id="SSF52540">
    <property type="entry name" value="P-loop containing nucleoside triphosphate hydrolases"/>
    <property type="match status" value="2"/>
</dbReference>
<keyword evidence="12" id="KW-0539">Nucleus</keyword>
<dbReference type="CDD" id="cd00009">
    <property type="entry name" value="AAA"/>
    <property type="match status" value="1"/>
</dbReference>
<dbReference type="Gene3D" id="1.10.8.60">
    <property type="match status" value="1"/>
</dbReference>
<dbReference type="PRINTS" id="PR00449">
    <property type="entry name" value="RASTRNSFRMNG"/>
</dbReference>
<proteinExistence type="inferred from homology"/>
<evidence type="ECO:0000256" key="8">
    <source>
        <dbReference type="ARBA" id="ARBA00022741"/>
    </source>
</evidence>
<dbReference type="GO" id="GO:0003689">
    <property type="term" value="F:DNA clamp loader activity"/>
    <property type="evidence" value="ECO:0007669"/>
    <property type="project" value="TreeGrafter"/>
</dbReference>
<keyword evidence="18" id="KW-1185">Reference proteome</keyword>
<dbReference type="GO" id="GO:0016887">
    <property type="term" value="F:ATP hydrolysis activity"/>
    <property type="evidence" value="ECO:0007669"/>
    <property type="project" value="InterPro"/>
</dbReference>
<dbReference type="FunFam" id="3.40.50.300:FF:000983">
    <property type="entry name" value="Rho family GTPase"/>
    <property type="match status" value="1"/>
</dbReference>
<comment type="subcellular location">
    <subcellularLocation>
        <location evidence="2">Cell membrane</location>
        <topology evidence="2">Lipid-anchor</topology>
        <orientation evidence="2">Cytoplasmic side</orientation>
    </subcellularLocation>
    <subcellularLocation>
        <location evidence="1">Nucleus</location>
    </subcellularLocation>
</comment>
<dbReference type="GO" id="GO:0005886">
    <property type="term" value="C:plasma membrane"/>
    <property type="evidence" value="ECO:0007669"/>
    <property type="project" value="UniProtKB-SubCell"/>
</dbReference>
<evidence type="ECO:0000256" key="6">
    <source>
        <dbReference type="ARBA" id="ARBA00022481"/>
    </source>
</evidence>
<keyword evidence="13" id="KW-0449">Lipoprotein</keyword>
<dbReference type="GO" id="GO:0003924">
    <property type="term" value="F:GTPase activity"/>
    <property type="evidence" value="ECO:0007669"/>
    <property type="project" value="InterPro"/>
</dbReference>
<accession>A0A182V2C6</accession>
<dbReference type="InterPro" id="IPR013748">
    <property type="entry name" value="Rep_factorC_C"/>
</dbReference>
<evidence type="ECO:0000256" key="12">
    <source>
        <dbReference type="ARBA" id="ARBA00023242"/>
    </source>
</evidence>
<dbReference type="AlphaFoldDB" id="A0A182V2C6"/>
<dbReference type="CDD" id="cd00157">
    <property type="entry name" value="Rho"/>
    <property type="match status" value="1"/>
</dbReference>
<dbReference type="PROSITE" id="PS51419">
    <property type="entry name" value="RAB"/>
    <property type="match status" value="1"/>
</dbReference>
<evidence type="ECO:0000256" key="3">
    <source>
        <dbReference type="ARBA" id="ARBA00005378"/>
    </source>
</evidence>
<dbReference type="GO" id="GO:0005524">
    <property type="term" value="F:ATP binding"/>
    <property type="evidence" value="ECO:0007669"/>
    <property type="project" value="UniProtKB-KW"/>
</dbReference>
<dbReference type="InterPro" id="IPR008921">
    <property type="entry name" value="DNA_pol3_clamp-load_cplx_C"/>
</dbReference>
<dbReference type="GO" id="GO:0005663">
    <property type="term" value="C:DNA replication factor C complex"/>
    <property type="evidence" value="ECO:0007669"/>
    <property type="project" value="TreeGrafter"/>
</dbReference>
<keyword evidence="11" id="KW-0472">Membrane</keyword>
<feature type="domain" description="AAA+ ATPase" evidence="16">
    <location>
        <begin position="248"/>
        <end position="379"/>
    </location>
</feature>
<dbReference type="InterPro" id="IPR050238">
    <property type="entry name" value="DNA_Rep/Repair_Clamp_Loader"/>
</dbReference>
<comment type="similarity">
    <text evidence="4">Belongs to the small GTPase superfamily. Rho family.</text>
</comment>
<comment type="similarity">
    <text evidence="3">Belongs to the activator 1 small subunits family.</text>
</comment>
<evidence type="ECO:0000256" key="11">
    <source>
        <dbReference type="ARBA" id="ARBA00023136"/>
    </source>
</evidence>
<protein>
    <recommendedName>
        <fullName evidence="16">AAA+ ATPase domain-containing protein</fullName>
    </recommendedName>
</protein>